<proteinExistence type="predicted"/>
<dbReference type="InterPro" id="IPR000571">
    <property type="entry name" value="Znf_CCCH"/>
</dbReference>
<dbReference type="GO" id="GO:0003723">
    <property type="term" value="F:RNA binding"/>
    <property type="evidence" value="ECO:0007669"/>
    <property type="project" value="UniProtKB-UniRule"/>
</dbReference>
<feature type="coiled-coil region" evidence="8">
    <location>
        <begin position="83"/>
        <end position="149"/>
    </location>
</feature>
<keyword evidence="3 7" id="KW-0863">Zinc-finger</keyword>
<evidence type="ECO:0000259" key="11">
    <source>
        <dbReference type="PROSITE" id="PS50103"/>
    </source>
</evidence>
<dbReference type="InterPro" id="IPR000504">
    <property type="entry name" value="RRM_dom"/>
</dbReference>
<organism evidence="12 13">
    <name type="scientific">Hermetia illucens</name>
    <name type="common">Black soldier fly</name>
    <dbReference type="NCBI Taxonomy" id="343691"/>
    <lineage>
        <taxon>Eukaryota</taxon>
        <taxon>Metazoa</taxon>
        <taxon>Ecdysozoa</taxon>
        <taxon>Arthropoda</taxon>
        <taxon>Hexapoda</taxon>
        <taxon>Insecta</taxon>
        <taxon>Pterygota</taxon>
        <taxon>Neoptera</taxon>
        <taxon>Endopterygota</taxon>
        <taxon>Diptera</taxon>
        <taxon>Brachycera</taxon>
        <taxon>Stratiomyomorpha</taxon>
        <taxon>Stratiomyidae</taxon>
        <taxon>Hermetiinae</taxon>
        <taxon>Hermetia</taxon>
    </lineage>
</organism>
<keyword evidence="13" id="KW-1185">Reference proteome</keyword>
<feature type="compositionally biased region" description="Basic residues" evidence="9">
    <location>
        <begin position="394"/>
        <end position="411"/>
    </location>
</feature>
<dbReference type="GO" id="GO:0000398">
    <property type="term" value="P:mRNA splicing, via spliceosome"/>
    <property type="evidence" value="ECO:0007669"/>
    <property type="project" value="InterPro"/>
</dbReference>
<gene>
    <name evidence="12" type="ORF">HERILL_LOCUS3132</name>
</gene>
<dbReference type="SMART" id="SM00361">
    <property type="entry name" value="RRM_1"/>
    <property type="match status" value="1"/>
</dbReference>
<evidence type="ECO:0000256" key="7">
    <source>
        <dbReference type="PROSITE-ProRule" id="PRU00723"/>
    </source>
</evidence>
<dbReference type="InterPro" id="IPR003954">
    <property type="entry name" value="RRM_euk-type"/>
</dbReference>
<evidence type="ECO:0000256" key="1">
    <source>
        <dbReference type="ARBA" id="ARBA00022723"/>
    </source>
</evidence>
<dbReference type="SMART" id="SM00360">
    <property type="entry name" value="RRM"/>
    <property type="match status" value="1"/>
</dbReference>
<evidence type="ECO:0000256" key="4">
    <source>
        <dbReference type="ARBA" id="ARBA00022833"/>
    </source>
</evidence>
<keyword evidence="5 6" id="KW-0694">RNA-binding</keyword>
<evidence type="ECO:0000256" key="6">
    <source>
        <dbReference type="PROSITE-ProRule" id="PRU00176"/>
    </source>
</evidence>
<dbReference type="InterPro" id="IPR035979">
    <property type="entry name" value="RBD_domain_sf"/>
</dbReference>
<dbReference type="GO" id="GO:0089701">
    <property type="term" value="C:U2AF complex"/>
    <property type="evidence" value="ECO:0007669"/>
    <property type="project" value="InterPro"/>
</dbReference>
<keyword evidence="8" id="KW-0175">Coiled coil</keyword>
<keyword evidence="4 7" id="KW-0862">Zinc</keyword>
<dbReference type="AlphaFoldDB" id="A0A7R8YRX5"/>
<feature type="domain" description="C3H1-type" evidence="11">
    <location>
        <begin position="164"/>
        <end position="192"/>
    </location>
</feature>
<evidence type="ECO:0000256" key="9">
    <source>
        <dbReference type="SAM" id="MobiDB-lite"/>
    </source>
</evidence>
<feature type="zinc finger region" description="C3H1-type" evidence="7">
    <location>
        <begin position="304"/>
        <end position="331"/>
    </location>
</feature>
<feature type="region of interest" description="Disordered" evidence="9">
    <location>
        <begin position="335"/>
        <end position="503"/>
    </location>
</feature>
<dbReference type="PROSITE" id="PS50102">
    <property type="entry name" value="RRM"/>
    <property type="match status" value="1"/>
</dbReference>
<feature type="compositionally biased region" description="Basic residues" evidence="9">
    <location>
        <begin position="476"/>
        <end position="503"/>
    </location>
</feature>
<keyword evidence="1 7" id="KW-0479">Metal-binding</keyword>
<keyword evidence="2" id="KW-0677">Repeat</keyword>
<feature type="compositionally biased region" description="Basic and acidic residues" evidence="9">
    <location>
        <begin position="364"/>
        <end position="383"/>
    </location>
</feature>
<dbReference type="InterPro" id="IPR012677">
    <property type="entry name" value="Nucleotide-bd_a/b_plait_sf"/>
</dbReference>
<feature type="zinc finger region" description="C3H1-type" evidence="7">
    <location>
        <begin position="164"/>
        <end position="192"/>
    </location>
</feature>
<feature type="domain" description="RRM" evidence="10">
    <location>
        <begin position="214"/>
        <end position="302"/>
    </location>
</feature>
<feature type="compositionally biased region" description="Basic residues" evidence="9">
    <location>
        <begin position="443"/>
        <end position="452"/>
    </location>
</feature>
<evidence type="ECO:0000256" key="8">
    <source>
        <dbReference type="SAM" id="Coils"/>
    </source>
</evidence>
<evidence type="ECO:0000256" key="5">
    <source>
        <dbReference type="ARBA" id="ARBA00022884"/>
    </source>
</evidence>
<dbReference type="OrthoDB" id="75923at2759"/>
<evidence type="ECO:0000256" key="2">
    <source>
        <dbReference type="ARBA" id="ARBA00022737"/>
    </source>
</evidence>
<dbReference type="EMBL" id="LR899009">
    <property type="protein sequence ID" value="CAD7079949.1"/>
    <property type="molecule type" value="Genomic_DNA"/>
</dbReference>
<dbReference type="GO" id="GO:0008270">
    <property type="term" value="F:zinc ion binding"/>
    <property type="evidence" value="ECO:0007669"/>
    <property type="project" value="UniProtKB-KW"/>
</dbReference>
<dbReference type="PRINTS" id="PR01848">
    <property type="entry name" value="U2AUXFACTOR"/>
</dbReference>
<dbReference type="FunCoup" id="A0A7R8YRX5">
    <property type="interactions" value="232"/>
</dbReference>
<dbReference type="Gene3D" id="3.30.70.330">
    <property type="match status" value="1"/>
</dbReference>
<dbReference type="SMART" id="SM00356">
    <property type="entry name" value="ZnF_C3H1"/>
    <property type="match status" value="2"/>
</dbReference>
<dbReference type="PROSITE" id="PS50103">
    <property type="entry name" value="ZF_C3H1"/>
    <property type="match status" value="2"/>
</dbReference>
<protein>
    <submittedName>
        <fullName evidence="12">Uncharacterized protein</fullName>
    </submittedName>
</protein>
<dbReference type="InterPro" id="IPR009145">
    <property type="entry name" value="U2AF_small"/>
</dbReference>
<feature type="compositionally biased region" description="Polar residues" evidence="9">
    <location>
        <begin position="353"/>
        <end position="362"/>
    </location>
</feature>
<evidence type="ECO:0000259" key="10">
    <source>
        <dbReference type="PROSITE" id="PS50102"/>
    </source>
</evidence>
<feature type="compositionally biased region" description="Basic and acidic residues" evidence="9">
    <location>
        <begin position="338"/>
        <end position="352"/>
    </location>
</feature>
<dbReference type="Pfam" id="PF00076">
    <property type="entry name" value="RRM_1"/>
    <property type="match status" value="1"/>
</dbReference>
<accession>A0A7R8YRX5</accession>
<feature type="domain" description="C3H1-type" evidence="11">
    <location>
        <begin position="304"/>
        <end position="331"/>
    </location>
</feature>
<dbReference type="Proteomes" id="UP000594454">
    <property type="component" value="Chromosome 1"/>
</dbReference>
<evidence type="ECO:0000313" key="12">
    <source>
        <dbReference type="EMBL" id="CAD7079949.1"/>
    </source>
</evidence>
<sequence>MQGSHHKAWRKIAKKLRRKRIRQKLAKERDDKIEAENAKLKLDPAYQQWLTDQETLEKFREEVEQREHDEQEELWMRRELLAQKKFRQEKKRQEAAEKAKEEERQRIQKEFEEQQKIVQQRIAEKKRLAEEKQRRHELLQQRIKEYINEGGELPQELYESADTNPGKELCPFFMKTASCRFGDRCTRNHSRPCVSRILLLPYFFTHIRLEQPAHSEYGSDLSLEFSEAELYQAYDDFFEDVTTELSKYGSIVNFRVCRNSEPHLRGNVFVEFEDDRSSLRAYQVLQGRYYAGKRINVEFCKLVSWKAAICGLSLSRTCPKGANCNYLHIFRNPGNKYNTRDPLTERSSRRNNVEGSTPSTHIRSWNDDISSSRRDWRWSESPEHPAGISETHRPQSRRRSRSRSHERRRKSNQNEYRRRSQSRENIQCRRSRSKNSSRDSHDKSRHRRRSRSKSSSSKLSEVKDRNEMQSNENYKKSQRSRSKSKEKRKRKRRKRSKSKSRHK</sequence>
<name>A0A7R8YRX5_HERIL</name>
<dbReference type="SUPFAM" id="SSF54928">
    <property type="entry name" value="RNA-binding domain, RBD"/>
    <property type="match status" value="1"/>
</dbReference>
<evidence type="ECO:0000256" key="3">
    <source>
        <dbReference type="ARBA" id="ARBA00022771"/>
    </source>
</evidence>
<dbReference type="Pfam" id="PF00642">
    <property type="entry name" value="zf-CCCH"/>
    <property type="match status" value="1"/>
</dbReference>
<reference evidence="12 13" key="1">
    <citation type="submission" date="2020-11" db="EMBL/GenBank/DDBJ databases">
        <authorList>
            <person name="Wallbank WR R."/>
            <person name="Pardo Diaz C."/>
            <person name="Kozak K."/>
            <person name="Martin S."/>
            <person name="Jiggins C."/>
            <person name="Moest M."/>
            <person name="Warren A I."/>
            <person name="Generalovic N T."/>
            <person name="Byers J.R.P. K."/>
            <person name="Montejo-Kovacevich G."/>
            <person name="Yen C E."/>
        </authorList>
    </citation>
    <scope>NUCLEOTIDE SEQUENCE [LARGE SCALE GENOMIC DNA]</scope>
</reference>
<dbReference type="InParanoid" id="A0A7R8YRX5"/>
<evidence type="ECO:0000313" key="13">
    <source>
        <dbReference type="Proteomes" id="UP000594454"/>
    </source>
</evidence>
<dbReference type="OMA" id="RKCPKGN"/>
<dbReference type="PANTHER" id="PTHR12620">
    <property type="entry name" value="U2 SNRNP AUXILIARY FACTOR, SMALL SUBUNIT"/>
    <property type="match status" value="1"/>
</dbReference>